<name>S2E6X9_9ARCH</name>
<dbReference type="OrthoDB" id="3374at2157"/>
<dbReference type="EMBL" id="AHJG01000197">
    <property type="protein sequence ID" value="EPA05211.1"/>
    <property type="molecule type" value="Genomic_DNA"/>
</dbReference>
<accession>S2E6X9</accession>
<sequence>MYFEKGFSAIKIASELEVNRNTINQDIKFLRSDITKKDQIKPAIWLLEQKEHLEQQKDRLIELLETTKEFEQRLRVERIILDIENKIINLVIKMTDFNSVAYEYDPGPEFDEDVTLIVKDLVLNGKTEKDLFLQNEIILKARELFKCDYTHAKKIFSRMNDFGLKEFVNEDGKGYDLARFGILNQIITETELDKRNKAHRQSNKVEPYWNKIGKNFIDKDK</sequence>
<keyword evidence="3" id="KW-1185">Reference proteome</keyword>
<dbReference type="RefSeq" id="WP_010192848.1">
    <property type="nucleotide sequence ID" value="NZ_AHJG01000197.1"/>
</dbReference>
<protein>
    <submittedName>
        <fullName evidence="2">Uncharacterized protein</fullName>
    </submittedName>
</protein>
<gene>
    <name evidence="2" type="ORF">BG20_I0220</name>
</gene>
<proteinExistence type="predicted"/>
<evidence type="ECO:0000313" key="3">
    <source>
        <dbReference type="Proteomes" id="UP000014065"/>
    </source>
</evidence>
<keyword evidence="1" id="KW-0175">Coiled coil</keyword>
<evidence type="ECO:0000313" key="2">
    <source>
        <dbReference type="EMBL" id="EPA05211.1"/>
    </source>
</evidence>
<feature type="coiled-coil region" evidence="1">
    <location>
        <begin position="13"/>
        <end position="73"/>
    </location>
</feature>
<dbReference type="Proteomes" id="UP000014065">
    <property type="component" value="Unassembled WGS sequence"/>
</dbReference>
<comment type="caution">
    <text evidence="2">The sequence shown here is derived from an EMBL/GenBank/DDBJ whole genome shotgun (WGS) entry which is preliminary data.</text>
</comment>
<organism evidence="2 3">
    <name type="scientific">Candidatus Nitrosarchaeum limnium BG20</name>
    <dbReference type="NCBI Taxonomy" id="859192"/>
    <lineage>
        <taxon>Archaea</taxon>
        <taxon>Nitrososphaerota</taxon>
        <taxon>Nitrososphaeria</taxon>
        <taxon>Nitrosopumilales</taxon>
        <taxon>Nitrosopumilaceae</taxon>
        <taxon>Nitrosarchaeum</taxon>
    </lineage>
</organism>
<dbReference type="AlphaFoldDB" id="S2E6X9"/>
<reference evidence="2 3" key="1">
    <citation type="journal article" date="2012" name="J. Bacteriol.">
        <title>Genome Sequence of "Candidatus Nitrosoarchaeum limnia" BG20, a Low-Salinity Ammonia-Oxidizing Archaeon from the San Francisco Bay Estuary.</title>
        <authorList>
            <person name="Mosier A.C."/>
            <person name="Allen E.E."/>
            <person name="Kim M."/>
            <person name="Ferriera S."/>
            <person name="Francis C.A."/>
        </authorList>
    </citation>
    <scope>NUCLEOTIDE SEQUENCE [LARGE SCALE GENOMIC DNA]</scope>
    <source>
        <strain evidence="2 3">BG20</strain>
    </source>
</reference>
<evidence type="ECO:0000256" key="1">
    <source>
        <dbReference type="SAM" id="Coils"/>
    </source>
</evidence>